<keyword evidence="3" id="KW-1185">Reference proteome</keyword>
<evidence type="ECO:0000256" key="1">
    <source>
        <dbReference type="SAM" id="MobiDB-lite"/>
    </source>
</evidence>
<feature type="compositionally biased region" description="Pro residues" evidence="1">
    <location>
        <begin position="35"/>
        <end position="54"/>
    </location>
</feature>
<gene>
    <name evidence="2" type="ORF">NE237_016353</name>
</gene>
<feature type="region of interest" description="Disordered" evidence="1">
    <location>
        <begin position="24"/>
        <end position="92"/>
    </location>
</feature>
<sequence>MTYLQALKNTSITLRQFTEAKTLELEDTPFGLGAPPSPPPLPPSPPPPPPPPFSPNLRKVVKVEEEEVVQEEGVADGEKRGCWRDDFNPATGKTIRRGREERSRKGRFQSRASFVKCSPAFRSLLSAPYQRL</sequence>
<accession>A0A9Q0JQR5</accession>
<protein>
    <submittedName>
        <fullName evidence="2">Uncharacterized protein</fullName>
    </submittedName>
</protein>
<organism evidence="2 3">
    <name type="scientific">Protea cynaroides</name>
    <dbReference type="NCBI Taxonomy" id="273540"/>
    <lineage>
        <taxon>Eukaryota</taxon>
        <taxon>Viridiplantae</taxon>
        <taxon>Streptophyta</taxon>
        <taxon>Embryophyta</taxon>
        <taxon>Tracheophyta</taxon>
        <taxon>Spermatophyta</taxon>
        <taxon>Magnoliopsida</taxon>
        <taxon>Proteales</taxon>
        <taxon>Proteaceae</taxon>
        <taxon>Protea</taxon>
    </lineage>
</organism>
<evidence type="ECO:0000313" key="3">
    <source>
        <dbReference type="Proteomes" id="UP001141806"/>
    </source>
</evidence>
<evidence type="ECO:0000313" key="2">
    <source>
        <dbReference type="EMBL" id="KAJ4937444.1"/>
    </source>
</evidence>
<comment type="caution">
    <text evidence="2">The sequence shown here is derived from an EMBL/GenBank/DDBJ whole genome shotgun (WGS) entry which is preliminary data.</text>
</comment>
<feature type="compositionally biased region" description="Basic and acidic residues" evidence="1">
    <location>
        <begin position="76"/>
        <end position="87"/>
    </location>
</feature>
<name>A0A9Q0JQR5_9MAGN</name>
<proteinExistence type="predicted"/>
<dbReference type="EMBL" id="JAMYWD010002299">
    <property type="protein sequence ID" value="KAJ4937444.1"/>
    <property type="molecule type" value="Genomic_DNA"/>
</dbReference>
<feature type="compositionally biased region" description="Acidic residues" evidence="1">
    <location>
        <begin position="64"/>
        <end position="75"/>
    </location>
</feature>
<reference evidence="2" key="1">
    <citation type="journal article" date="2023" name="Plant J.">
        <title>The genome of the king protea, Protea cynaroides.</title>
        <authorList>
            <person name="Chang J."/>
            <person name="Duong T.A."/>
            <person name="Schoeman C."/>
            <person name="Ma X."/>
            <person name="Roodt D."/>
            <person name="Barker N."/>
            <person name="Li Z."/>
            <person name="Van de Peer Y."/>
            <person name="Mizrachi E."/>
        </authorList>
    </citation>
    <scope>NUCLEOTIDE SEQUENCE</scope>
    <source>
        <tissue evidence="2">Young leaves</tissue>
    </source>
</reference>
<dbReference type="Proteomes" id="UP001141806">
    <property type="component" value="Unassembled WGS sequence"/>
</dbReference>
<dbReference type="AlphaFoldDB" id="A0A9Q0JQR5"/>